<keyword evidence="2" id="KW-0963">Cytoplasm</keyword>
<dbReference type="InterPro" id="IPR019775">
    <property type="entry name" value="WD40_repeat_CS"/>
</dbReference>
<dbReference type="SUPFAM" id="SSF50978">
    <property type="entry name" value="WD40 repeat-like"/>
    <property type="match status" value="2"/>
</dbReference>
<dbReference type="PANTHER" id="PTHR14344:SF3">
    <property type="entry name" value="WD REPEAT-CONTAINING PROTEIN 6"/>
    <property type="match status" value="1"/>
</dbReference>
<sequence>MSASLRHECIRVPVTALAFCDKLLLVAEGNFVNILHHENSALLATQQIFDSQAIHGITVCFETASETVVIFWGGSLLLLGHLKYTSSLPLLDVENLHEPRPQFQLSQVVEAPDWILDLSFCPTVNSVLGDQTRPRTAAVITAHNALLEVHIVYHGTTSQGAFMSKSDSIELSISELTASSRCILYSGHLLWLSNGRVLVAAGTAFGEILVWSWIRGQGSSSNAKLHHIFTGHEGSVFGVRISEEVTFSDRSSPGRLLASCSDDRSIRIWDISELPAASFSKSPQEGADALHVRETGFGANTLDLEDSNTVCLAIGWGHSSRVWTVRFLGTSPPTRQDINAIQLISTGEDATSRLWNITSQNTGNRDGSGQAYSFTMRQVGTATYHSGKNVWSLAVLNSSDGAKKIVTGAADSKIITYHLSSSHSQDTVPASPAHTTSKAIDLFRSYAFIDERSFIFTTNSGTLFPADTTIVSNDTNPNIQKYERLHQTPDLKGYSISAGSALLKAAFLAGSSGTIYIDSKVAGIFLQPASQDAQKQPMTLLTTSVGSKTAQLISVDLSSSPEPCVLQKLAVPLPQLTPGFIVTSMALVRVFPVNNYLFIGSRTGCIAIYTVPKAQQATADGESLQITLSKVVGGVHGKEAVTSMIWIPSELDFGSQIGYLLSVGRDGSCAVLFLDLTHHNSELVHRTALPFGPNIEGVCINQGNLMIYGFRGTKFVLYSEATEEEVMAIECGGAHRTWDFSPGNSHPGGTFVWTQASNMHVFTFTEASHVVLRNGGHGREIKAAAVSPPIPAHGRNVQLVATGAEDTDIKIFEYTSGDSASAPNIHCLRTLRKHTTGIQHLQWSEDGEYLFSSGGCEEFYMWRIRMLPVIGVGAVCETVCAPESEIADLRIVSFAARRQEGTAVNAKPGFVISMVYSDSTVRIYTYNGGLISNKWRLLATGTYLTSCLTQCVFLDPMISYPAQTHDFLTSGTDGHIAFWSLPKQESTADPVQVHHTSRTKLHQSTVKTLTYQHISPDTALLITGGDDGAVGLTLIRKNDKATPMLSRLLIPRAHASAVTASAIISLLDPARFQMATSGNDQRVILWEITIEEDAVRVEKLGGVSTAVADVSSMVVLDGGARVLVCGVGMQVWRIS</sequence>
<evidence type="ECO:0000256" key="4">
    <source>
        <dbReference type="ARBA" id="ARBA00022694"/>
    </source>
</evidence>
<evidence type="ECO:0000256" key="6">
    <source>
        <dbReference type="ARBA" id="ARBA00038255"/>
    </source>
</evidence>
<protein>
    <submittedName>
        <fullName evidence="8">WD40 repeat-like protein</fullName>
    </submittedName>
</protein>
<dbReference type="Pfam" id="PF00400">
    <property type="entry name" value="WD40"/>
    <property type="match status" value="2"/>
</dbReference>
<name>A0A8E2E9F3_9PEZI</name>
<dbReference type="EMBL" id="KV744998">
    <property type="protein sequence ID" value="OCK79571.1"/>
    <property type="molecule type" value="Genomic_DNA"/>
</dbReference>
<dbReference type="PROSITE" id="PS50294">
    <property type="entry name" value="WD_REPEATS_REGION"/>
    <property type="match status" value="1"/>
</dbReference>
<dbReference type="GO" id="GO:0030488">
    <property type="term" value="P:tRNA methylation"/>
    <property type="evidence" value="ECO:0007669"/>
    <property type="project" value="TreeGrafter"/>
</dbReference>
<organism evidence="8 9">
    <name type="scientific">Lepidopterella palustris CBS 459.81</name>
    <dbReference type="NCBI Taxonomy" id="1314670"/>
    <lineage>
        <taxon>Eukaryota</taxon>
        <taxon>Fungi</taxon>
        <taxon>Dikarya</taxon>
        <taxon>Ascomycota</taxon>
        <taxon>Pezizomycotina</taxon>
        <taxon>Dothideomycetes</taxon>
        <taxon>Pleosporomycetidae</taxon>
        <taxon>Mytilinidiales</taxon>
        <taxon>Argynnaceae</taxon>
        <taxon>Lepidopterella</taxon>
    </lineage>
</organism>
<dbReference type="InterPro" id="IPR001680">
    <property type="entry name" value="WD40_rpt"/>
</dbReference>
<dbReference type="InterPro" id="IPR051973">
    <property type="entry name" value="tRNA_Anticodon_Mtase-Reg"/>
</dbReference>
<evidence type="ECO:0000256" key="2">
    <source>
        <dbReference type="ARBA" id="ARBA00022490"/>
    </source>
</evidence>
<dbReference type="AlphaFoldDB" id="A0A8E2E9F3"/>
<evidence type="ECO:0000256" key="5">
    <source>
        <dbReference type="ARBA" id="ARBA00022737"/>
    </source>
</evidence>
<evidence type="ECO:0000256" key="3">
    <source>
        <dbReference type="ARBA" id="ARBA00022574"/>
    </source>
</evidence>
<dbReference type="SMART" id="SM00320">
    <property type="entry name" value="WD40"/>
    <property type="match status" value="7"/>
</dbReference>
<comment type="subcellular location">
    <subcellularLocation>
        <location evidence="1">Cytoplasm</location>
    </subcellularLocation>
</comment>
<dbReference type="InterPro" id="IPR015943">
    <property type="entry name" value="WD40/YVTN_repeat-like_dom_sf"/>
</dbReference>
<reference evidence="8 9" key="1">
    <citation type="journal article" date="2016" name="Nat. Commun.">
        <title>Ectomycorrhizal ecology is imprinted in the genome of the dominant symbiotic fungus Cenococcum geophilum.</title>
        <authorList>
            <consortium name="DOE Joint Genome Institute"/>
            <person name="Peter M."/>
            <person name="Kohler A."/>
            <person name="Ohm R.A."/>
            <person name="Kuo A."/>
            <person name="Krutzmann J."/>
            <person name="Morin E."/>
            <person name="Arend M."/>
            <person name="Barry K.W."/>
            <person name="Binder M."/>
            <person name="Choi C."/>
            <person name="Clum A."/>
            <person name="Copeland A."/>
            <person name="Grisel N."/>
            <person name="Haridas S."/>
            <person name="Kipfer T."/>
            <person name="LaButti K."/>
            <person name="Lindquist E."/>
            <person name="Lipzen A."/>
            <person name="Maire R."/>
            <person name="Meier B."/>
            <person name="Mihaltcheva S."/>
            <person name="Molinier V."/>
            <person name="Murat C."/>
            <person name="Poggeler S."/>
            <person name="Quandt C.A."/>
            <person name="Sperisen C."/>
            <person name="Tritt A."/>
            <person name="Tisserant E."/>
            <person name="Crous P.W."/>
            <person name="Henrissat B."/>
            <person name="Nehls U."/>
            <person name="Egli S."/>
            <person name="Spatafora J.W."/>
            <person name="Grigoriev I.V."/>
            <person name="Martin F.M."/>
        </authorList>
    </citation>
    <scope>NUCLEOTIDE SEQUENCE [LARGE SCALE GENOMIC DNA]</scope>
    <source>
        <strain evidence="8 9">CBS 459.81</strain>
    </source>
</reference>
<comment type="similarity">
    <text evidence="6">Belongs to the WD repeat WDR6 family.</text>
</comment>
<evidence type="ECO:0000313" key="9">
    <source>
        <dbReference type="Proteomes" id="UP000250266"/>
    </source>
</evidence>
<evidence type="ECO:0000256" key="1">
    <source>
        <dbReference type="ARBA" id="ARBA00004496"/>
    </source>
</evidence>
<dbReference type="PROSITE" id="PS00678">
    <property type="entry name" value="WD_REPEATS_1"/>
    <property type="match status" value="1"/>
</dbReference>
<dbReference type="Gene3D" id="2.130.10.10">
    <property type="entry name" value="YVTN repeat-like/Quinoprotein amine dehydrogenase"/>
    <property type="match status" value="3"/>
</dbReference>
<keyword evidence="5" id="KW-0677">Repeat</keyword>
<feature type="repeat" description="WD" evidence="7">
    <location>
        <begin position="229"/>
        <end position="272"/>
    </location>
</feature>
<keyword evidence="3 7" id="KW-0853">WD repeat</keyword>
<gene>
    <name evidence="8" type="ORF">K432DRAFT_417263</name>
</gene>
<dbReference type="Proteomes" id="UP000250266">
    <property type="component" value="Unassembled WGS sequence"/>
</dbReference>
<proteinExistence type="inferred from homology"/>
<evidence type="ECO:0000256" key="7">
    <source>
        <dbReference type="PROSITE-ProRule" id="PRU00221"/>
    </source>
</evidence>
<accession>A0A8E2E9F3</accession>
<keyword evidence="4" id="KW-0819">tRNA processing</keyword>
<dbReference type="InterPro" id="IPR036322">
    <property type="entry name" value="WD40_repeat_dom_sf"/>
</dbReference>
<keyword evidence="9" id="KW-1185">Reference proteome</keyword>
<dbReference type="PROSITE" id="PS50082">
    <property type="entry name" value="WD_REPEATS_2"/>
    <property type="match status" value="2"/>
</dbReference>
<dbReference type="OrthoDB" id="5594999at2759"/>
<dbReference type="PANTHER" id="PTHR14344">
    <property type="entry name" value="WD REPEAT PROTEIN"/>
    <property type="match status" value="1"/>
</dbReference>
<feature type="repeat" description="WD" evidence="7">
    <location>
        <begin position="831"/>
        <end position="865"/>
    </location>
</feature>
<evidence type="ECO:0000313" key="8">
    <source>
        <dbReference type="EMBL" id="OCK79571.1"/>
    </source>
</evidence>
<dbReference type="GO" id="GO:0005737">
    <property type="term" value="C:cytoplasm"/>
    <property type="evidence" value="ECO:0007669"/>
    <property type="project" value="UniProtKB-SubCell"/>
</dbReference>